<feature type="transmembrane region" description="Helical" evidence="2">
    <location>
        <begin position="183"/>
        <end position="205"/>
    </location>
</feature>
<dbReference type="PANTHER" id="PTHR33133:SF3">
    <property type="entry name" value="TRANSMEMBRANE PROTEIN"/>
    <property type="match status" value="1"/>
</dbReference>
<evidence type="ECO:0000313" key="4">
    <source>
        <dbReference type="Proteomes" id="UP000290289"/>
    </source>
</evidence>
<feature type="transmembrane region" description="Helical" evidence="2">
    <location>
        <begin position="85"/>
        <end position="106"/>
    </location>
</feature>
<keyword evidence="2" id="KW-0472">Membrane</keyword>
<feature type="transmembrane region" description="Helical" evidence="2">
    <location>
        <begin position="226"/>
        <end position="250"/>
    </location>
</feature>
<keyword evidence="2" id="KW-1133">Transmembrane helix</keyword>
<dbReference type="PANTHER" id="PTHR33133">
    <property type="entry name" value="OS08G0107100 PROTEIN-RELATED"/>
    <property type="match status" value="1"/>
</dbReference>
<feature type="transmembrane region" description="Helical" evidence="2">
    <location>
        <begin position="21"/>
        <end position="44"/>
    </location>
</feature>
<name>A0A498I5L7_MALDO</name>
<dbReference type="Proteomes" id="UP000290289">
    <property type="component" value="Chromosome 14"/>
</dbReference>
<keyword evidence="4" id="KW-1185">Reference proteome</keyword>
<proteinExistence type="predicted"/>
<feature type="transmembrane region" description="Helical" evidence="2">
    <location>
        <begin position="270"/>
        <end position="290"/>
    </location>
</feature>
<feature type="compositionally biased region" description="Basic and acidic residues" evidence="1">
    <location>
        <begin position="300"/>
        <end position="314"/>
    </location>
</feature>
<evidence type="ECO:0008006" key="5">
    <source>
        <dbReference type="Google" id="ProtNLM"/>
    </source>
</evidence>
<reference evidence="3 4" key="1">
    <citation type="submission" date="2018-10" db="EMBL/GenBank/DDBJ databases">
        <title>A high-quality apple genome assembly.</title>
        <authorList>
            <person name="Hu J."/>
        </authorList>
    </citation>
    <scope>NUCLEOTIDE SEQUENCE [LARGE SCALE GENOMIC DNA]</scope>
    <source>
        <strain evidence="4">cv. HFTH1</strain>
        <tissue evidence="3">Young leaf</tissue>
    </source>
</reference>
<evidence type="ECO:0000256" key="1">
    <source>
        <dbReference type="SAM" id="MobiDB-lite"/>
    </source>
</evidence>
<comment type="caution">
    <text evidence="3">The sequence shown here is derived from an EMBL/GenBank/DDBJ whole genome shotgun (WGS) entry which is preliminary data.</text>
</comment>
<dbReference type="EMBL" id="RDQH01000340">
    <property type="protein sequence ID" value="RXH77492.1"/>
    <property type="molecule type" value="Genomic_DNA"/>
</dbReference>
<feature type="region of interest" description="Disordered" evidence="1">
    <location>
        <begin position="300"/>
        <end position="324"/>
    </location>
</feature>
<protein>
    <recommendedName>
        <fullName evidence="5">Transmembrane protein</fullName>
    </recommendedName>
</protein>
<sequence>MEKAGRIIRKSVHTFLLNYQYFTSIAAVIALPFSASVLISQALLPSSFALLPAVYNRLHSLFDVAGFPPSLEFFTILNNKLSQTITSSIFTFPFSLTFLLITKAFVIQSLSHHQKPNTSSHPSFLSTISLYTPLLHTHVYNSFLILSANATVFSLLFIAFNVLEGLGFSSPNTLLFLSVSGAVLYSIVLSNALIICNLALVLSGAQKSGGYLAILKACLLIRGRTSTALCLALPVSLTLAAVEALFQYRIVRAYHFAGKLGSSMAMEGVFLAYLYSILVVLDITVSFMFLQSCKPSSRRIEHRDDEESRGDLKAVESASMKVLP</sequence>
<gene>
    <name evidence="3" type="ORF">DVH24_023766</name>
</gene>
<accession>A0A498I5L7</accession>
<evidence type="ECO:0000256" key="2">
    <source>
        <dbReference type="SAM" id="Phobius"/>
    </source>
</evidence>
<keyword evidence="2" id="KW-0812">Transmembrane</keyword>
<dbReference type="AlphaFoldDB" id="A0A498I5L7"/>
<feature type="transmembrane region" description="Helical" evidence="2">
    <location>
        <begin position="143"/>
        <end position="163"/>
    </location>
</feature>
<evidence type="ECO:0000313" key="3">
    <source>
        <dbReference type="EMBL" id="RXH77492.1"/>
    </source>
</evidence>
<organism evidence="3 4">
    <name type="scientific">Malus domestica</name>
    <name type="common">Apple</name>
    <name type="synonym">Pyrus malus</name>
    <dbReference type="NCBI Taxonomy" id="3750"/>
    <lineage>
        <taxon>Eukaryota</taxon>
        <taxon>Viridiplantae</taxon>
        <taxon>Streptophyta</taxon>
        <taxon>Embryophyta</taxon>
        <taxon>Tracheophyta</taxon>
        <taxon>Spermatophyta</taxon>
        <taxon>Magnoliopsida</taxon>
        <taxon>eudicotyledons</taxon>
        <taxon>Gunneridae</taxon>
        <taxon>Pentapetalae</taxon>
        <taxon>rosids</taxon>
        <taxon>fabids</taxon>
        <taxon>Rosales</taxon>
        <taxon>Rosaceae</taxon>
        <taxon>Amygdaloideae</taxon>
        <taxon>Maleae</taxon>
        <taxon>Malus</taxon>
    </lineage>
</organism>